<sequence>MPVFHHHRRNPRALGLPAAFAALALAAAPAAAAETLTLDLNKLEAKDGACRVTMVVTNGHAARAETLKADLVVFGADGVVARRLAVDLGPVAASKTIVKIFDVPALGCEAIGSVLLNDMPACHFAGDGAPAACLETATLTSRAGPRFFK</sequence>
<evidence type="ECO:0000256" key="1">
    <source>
        <dbReference type="SAM" id="SignalP"/>
    </source>
</evidence>
<name>A0ABU0J5U4_9HYPH</name>
<accession>A0ABU0J5U4</accession>
<protein>
    <recommendedName>
        <fullName evidence="4">Tat pathway signal sequence domain protein</fullName>
    </recommendedName>
</protein>
<evidence type="ECO:0000313" key="3">
    <source>
        <dbReference type="Proteomes" id="UP001242480"/>
    </source>
</evidence>
<gene>
    <name evidence="2" type="ORF">QO011_002643</name>
</gene>
<evidence type="ECO:0008006" key="4">
    <source>
        <dbReference type="Google" id="ProtNLM"/>
    </source>
</evidence>
<feature type="signal peptide" evidence="1">
    <location>
        <begin position="1"/>
        <end position="32"/>
    </location>
</feature>
<dbReference type="EMBL" id="JAUSVX010000004">
    <property type="protein sequence ID" value="MDQ0469627.1"/>
    <property type="molecule type" value="Genomic_DNA"/>
</dbReference>
<comment type="caution">
    <text evidence="2">The sequence shown here is derived from an EMBL/GenBank/DDBJ whole genome shotgun (WGS) entry which is preliminary data.</text>
</comment>
<keyword evidence="3" id="KW-1185">Reference proteome</keyword>
<organism evidence="2 3">
    <name type="scientific">Labrys wisconsinensis</name>
    <dbReference type="NCBI Taxonomy" id="425677"/>
    <lineage>
        <taxon>Bacteria</taxon>
        <taxon>Pseudomonadati</taxon>
        <taxon>Pseudomonadota</taxon>
        <taxon>Alphaproteobacteria</taxon>
        <taxon>Hyphomicrobiales</taxon>
        <taxon>Xanthobacteraceae</taxon>
        <taxon>Labrys</taxon>
    </lineage>
</organism>
<keyword evidence="1" id="KW-0732">Signal</keyword>
<dbReference type="Proteomes" id="UP001242480">
    <property type="component" value="Unassembled WGS sequence"/>
</dbReference>
<evidence type="ECO:0000313" key="2">
    <source>
        <dbReference type="EMBL" id="MDQ0469627.1"/>
    </source>
</evidence>
<reference evidence="2 3" key="1">
    <citation type="submission" date="2023-07" db="EMBL/GenBank/DDBJ databases">
        <title>Genomic Encyclopedia of Type Strains, Phase IV (KMG-IV): sequencing the most valuable type-strain genomes for metagenomic binning, comparative biology and taxonomic classification.</title>
        <authorList>
            <person name="Goeker M."/>
        </authorList>
    </citation>
    <scope>NUCLEOTIDE SEQUENCE [LARGE SCALE GENOMIC DNA]</scope>
    <source>
        <strain evidence="2 3">DSM 19619</strain>
    </source>
</reference>
<feature type="chain" id="PRO_5047493407" description="Tat pathway signal sequence domain protein" evidence="1">
    <location>
        <begin position="33"/>
        <end position="149"/>
    </location>
</feature>
<proteinExistence type="predicted"/>
<dbReference type="RefSeq" id="WP_307272489.1">
    <property type="nucleotide sequence ID" value="NZ_JAUSVX010000004.1"/>
</dbReference>